<dbReference type="Pfam" id="PF17907">
    <property type="entry name" value="AWS"/>
    <property type="match status" value="1"/>
</dbReference>
<accession>A0A7H9B449</accession>
<evidence type="ECO:0000256" key="7">
    <source>
        <dbReference type="ARBA" id="ARBA00022603"/>
    </source>
</evidence>
<evidence type="ECO:0000259" key="19">
    <source>
        <dbReference type="PROSITE" id="PS51215"/>
    </source>
</evidence>
<feature type="region of interest" description="Disordered" evidence="16">
    <location>
        <begin position="1"/>
        <end position="25"/>
    </location>
</feature>
<dbReference type="Gene3D" id="1.10.1740.100">
    <property type="entry name" value="Set2, Rpb1 interacting domain"/>
    <property type="match status" value="1"/>
</dbReference>
<dbReference type="SUPFAM" id="SSF82199">
    <property type="entry name" value="SET domain"/>
    <property type="match status" value="1"/>
</dbReference>
<dbReference type="PROSITE" id="PS50868">
    <property type="entry name" value="POST_SET"/>
    <property type="match status" value="1"/>
</dbReference>
<dbReference type="InterPro" id="IPR044437">
    <property type="entry name" value="SETD2/Set2_SET"/>
</dbReference>
<keyword evidence="15" id="KW-0175">Coiled coil</keyword>
<evidence type="ECO:0000313" key="20">
    <source>
        <dbReference type="EMBL" id="QLG73448.1"/>
    </source>
</evidence>
<feature type="domain" description="AWS" evidence="19">
    <location>
        <begin position="52"/>
        <end position="107"/>
    </location>
</feature>
<keyword evidence="10" id="KW-0805">Transcription regulation</keyword>
<protein>
    <recommendedName>
        <fullName evidence="4">Histone-lysine N-methyltransferase, H3 lysine-36 specific</fullName>
        <ecNumber evidence="3">2.1.1.359</ecNumber>
    </recommendedName>
    <alternativeName>
        <fullName evidence="13">SET domain-containing protein 2</fullName>
    </alternativeName>
</protein>
<comment type="subcellular location">
    <subcellularLocation>
        <location evidence="2">Chromosome</location>
    </subcellularLocation>
    <subcellularLocation>
        <location evidence="1">Nucleus</location>
    </subcellularLocation>
</comment>
<keyword evidence="21" id="KW-1185">Reference proteome</keyword>
<keyword evidence="7" id="KW-0489">Methyltransferase</keyword>
<reference evidence="20 21" key="1">
    <citation type="submission" date="2020-07" db="EMBL/GenBank/DDBJ databases">
        <title>The yeast mating-type switching endonuclease HO is a domesticated member of an unorthodox homing genetic element family.</title>
        <authorList>
            <person name="Coughlan A.Y."/>
            <person name="Lombardi L."/>
            <person name="Braun-Galleani S."/>
            <person name="Martos A.R."/>
            <person name="Galeote V."/>
            <person name="Bigey F."/>
            <person name="Dequin S."/>
            <person name="Byrne K.P."/>
            <person name="Wolfe K.H."/>
        </authorList>
    </citation>
    <scope>NUCLEOTIDE SEQUENCE [LARGE SCALE GENOMIC DNA]</scope>
    <source>
        <strain evidence="20 21">NRRL Y-6702</strain>
    </source>
</reference>
<dbReference type="InterPro" id="IPR006560">
    <property type="entry name" value="AWS_dom"/>
</dbReference>
<evidence type="ECO:0000256" key="1">
    <source>
        <dbReference type="ARBA" id="ARBA00004123"/>
    </source>
</evidence>
<dbReference type="GO" id="GO:0140955">
    <property type="term" value="F:histone H3K36 trimethyltransferase activity"/>
    <property type="evidence" value="ECO:0007669"/>
    <property type="project" value="UniProtKB-EC"/>
</dbReference>
<dbReference type="InterPro" id="IPR001202">
    <property type="entry name" value="WW_dom"/>
</dbReference>
<dbReference type="InterPro" id="IPR025788">
    <property type="entry name" value="Set2_fungi"/>
</dbReference>
<keyword evidence="8" id="KW-0808">Transferase</keyword>
<dbReference type="GeneID" id="59237190"/>
<dbReference type="EC" id="2.1.1.359" evidence="3"/>
<dbReference type="Pfam" id="PF18507">
    <property type="entry name" value="WW_1"/>
    <property type="match status" value="1"/>
</dbReference>
<evidence type="ECO:0000256" key="3">
    <source>
        <dbReference type="ARBA" id="ARBA00012178"/>
    </source>
</evidence>
<gene>
    <name evidence="20" type="ORF">HG535_0E05320</name>
</gene>
<evidence type="ECO:0000256" key="11">
    <source>
        <dbReference type="ARBA" id="ARBA00023163"/>
    </source>
</evidence>
<keyword evidence="9" id="KW-0949">S-adenosyl-L-methionine</keyword>
<evidence type="ECO:0000256" key="12">
    <source>
        <dbReference type="ARBA" id="ARBA00023242"/>
    </source>
</evidence>
<comment type="catalytic activity">
    <reaction evidence="14">
        <text>L-lysyl(36)-[histone H3] + 3 S-adenosyl-L-methionine = N(6),N(6),N(6)-trimethyl-L-lysyl(36)-[histone H3] + 3 S-adenosyl-L-homocysteine + 3 H(+)</text>
        <dbReference type="Rhea" id="RHEA:60324"/>
        <dbReference type="Rhea" id="RHEA-COMP:9785"/>
        <dbReference type="Rhea" id="RHEA-COMP:15536"/>
        <dbReference type="ChEBI" id="CHEBI:15378"/>
        <dbReference type="ChEBI" id="CHEBI:29969"/>
        <dbReference type="ChEBI" id="CHEBI:57856"/>
        <dbReference type="ChEBI" id="CHEBI:59789"/>
        <dbReference type="ChEBI" id="CHEBI:61961"/>
        <dbReference type="EC" id="2.1.1.359"/>
    </reaction>
</comment>
<keyword evidence="5" id="KW-0158">Chromosome</keyword>
<dbReference type="KEGG" id="zmk:HG535_0E05320"/>
<name>A0A7H9B449_ZYGMR</name>
<evidence type="ECO:0000256" key="6">
    <source>
        <dbReference type="ARBA" id="ARBA00022491"/>
    </source>
</evidence>
<dbReference type="InterPro" id="IPR050777">
    <property type="entry name" value="SET2_Histone-Lys_MeTrsfase"/>
</dbReference>
<dbReference type="RefSeq" id="XP_037145175.1">
    <property type="nucleotide sequence ID" value="XM_037289280.1"/>
</dbReference>
<dbReference type="InterPro" id="IPR046341">
    <property type="entry name" value="SET_dom_sf"/>
</dbReference>
<evidence type="ECO:0000256" key="9">
    <source>
        <dbReference type="ARBA" id="ARBA00022691"/>
    </source>
</evidence>
<dbReference type="InterPro" id="IPR003616">
    <property type="entry name" value="Post-SET_dom"/>
</dbReference>
<feature type="compositionally biased region" description="Basic and acidic residues" evidence="16">
    <location>
        <begin position="1"/>
        <end position="10"/>
    </location>
</feature>
<evidence type="ECO:0000259" key="17">
    <source>
        <dbReference type="PROSITE" id="PS50280"/>
    </source>
</evidence>
<dbReference type="Pfam" id="PF08236">
    <property type="entry name" value="SRI"/>
    <property type="match status" value="1"/>
</dbReference>
<dbReference type="PANTHER" id="PTHR22884">
    <property type="entry name" value="SET DOMAIN PROTEINS"/>
    <property type="match status" value="1"/>
</dbReference>
<dbReference type="CDD" id="cd19172">
    <property type="entry name" value="SET_SETD2"/>
    <property type="match status" value="1"/>
</dbReference>
<feature type="domain" description="Post-SET" evidence="18">
    <location>
        <begin position="233"/>
        <end position="249"/>
    </location>
</feature>
<feature type="compositionally biased region" description="Basic and acidic residues" evidence="16">
    <location>
        <begin position="646"/>
        <end position="660"/>
    </location>
</feature>
<evidence type="ECO:0000256" key="15">
    <source>
        <dbReference type="SAM" id="Coils"/>
    </source>
</evidence>
<feature type="region of interest" description="Disordered" evidence="16">
    <location>
        <begin position="646"/>
        <end position="665"/>
    </location>
</feature>
<evidence type="ECO:0000259" key="18">
    <source>
        <dbReference type="PROSITE" id="PS50868"/>
    </source>
</evidence>
<dbReference type="InterPro" id="IPR036020">
    <property type="entry name" value="WW_dom_sf"/>
</dbReference>
<sequence length="689" mass="79955">MSESPPKKTLTDLGGPRLYGDEPDKTEEAQGTFETLDECTYTPKSLGASKHNEFMECDCYEEIIDGTNHACGENSDCINRLTLIECVNGLCGSCGDNCGNQRFQRKEYAEIAVFRTEMKGYGVRAEKDIDENQFVYEYKGEVIAENEFRRRLADYDEKGLKHFYFMMLQNSEFIDATRKGSLARFCNHSCNPNAYVSKWVVAGKLRMGIFAKRKIEKGEEITFDYNVDRYGATAQKCYCGEPNCIGFLGGKTQTDAASLLPQNIADALGVRTAMEKKWIKWKKSQGEKIKKAEDNNYNIEFVESLNPEPCKKPDDVTKVMSALLQAEDSLIALKLFGRIEKLEDETLYHHVIKLHGYTCFTKLLKIFENDIETENRLLDVLLSLPKTTKNGIVNSQIDVAVMHLKEISKPLSESCDLLISKWNEFETYKRITKRDISEASKKMVDFRRIRLPVGWEVVHENGKPMYYNAQLKTKLHHPPSGSSKTFSSNGLQTNGNGKLIDQRNAIIPKRMRLDDDEYEKMKLRRLEKENDMIQRAKEEEIKQMKLKLDMENRKKNDLLEIIAEANRNRELEREENLKLERIKEEQRLQKKKLSHSMHLEHKWNKFFASFVPNLLRNYERDNQIPHEHIKQCAKDIVKILTSKELKKDKTKVPPDQPSKEKKTKVKQFAKSYMEKFLQKYKQKKALTKK</sequence>
<evidence type="ECO:0000256" key="10">
    <source>
        <dbReference type="ARBA" id="ARBA00023015"/>
    </source>
</evidence>
<evidence type="ECO:0000256" key="13">
    <source>
        <dbReference type="ARBA" id="ARBA00030091"/>
    </source>
</evidence>
<feature type="coiled-coil region" evidence="15">
    <location>
        <begin position="519"/>
        <end position="588"/>
    </location>
</feature>
<dbReference type="GO" id="GO:0006355">
    <property type="term" value="P:regulation of DNA-templated transcription"/>
    <property type="evidence" value="ECO:0007669"/>
    <property type="project" value="InterPro"/>
</dbReference>
<evidence type="ECO:0000256" key="8">
    <source>
        <dbReference type="ARBA" id="ARBA00022679"/>
    </source>
</evidence>
<dbReference type="FunFam" id="2.170.270.10:FF:000033">
    <property type="entry name" value="Histone-lysine N-methyltransferase"/>
    <property type="match status" value="1"/>
</dbReference>
<dbReference type="PROSITE" id="PS50280">
    <property type="entry name" value="SET"/>
    <property type="match status" value="1"/>
</dbReference>
<dbReference type="InterPro" id="IPR038190">
    <property type="entry name" value="SRI_sf"/>
</dbReference>
<dbReference type="SMART" id="SM00317">
    <property type="entry name" value="SET"/>
    <property type="match status" value="1"/>
</dbReference>
<dbReference type="Gene3D" id="2.170.270.10">
    <property type="entry name" value="SET domain"/>
    <property type="match status" value="1"/>
</dbReference>
<evidence type="ECO:0000256" key="14">
    <source>
        <dbReference type="ARBA" id="ARBA00047545"/>
    </source>
</evidence>
<dbReference type="SMART" id="SM00570">
    <property type="entry name" value="AWS"/>
    <property type="match status" value="1"/>
</dbReference>
<evidence type="ECO:0000256" key="16">
    <source>
        <dbReference type="SAM" id="MobiDB-lite"/>
    </source>
</evidence>
<proteinExistence type="predicted"/>
<dbReference type="EMBL" id="CP058608">
    <property type="protein sequence ID" value="QLG73448.1"/>
    <property type="molecule type" value="Genomic_DNA"/>
</dbReference>
<dbReference type="InterPro" id="IPR001214">
    <property type="entry name" value="SET_dom"/>
</dbReference>
<dbReference type="AlphaFoldDB" id="A0A7H9B449"/>
<evidence type="ECO:0000313" key="21">
    <source>
        <dbReference type="Proteomes" id="UP000509704"/>
    </source>
</evidence>
<dbReference type="GO" id="GO:0005694">
    <property type="term" value="C:chromosome"/>
    <property type="evidence" value="ECO:0007669"/>
    <property type="project" value="UniProtKB-SubCell"/>
</dbReference>
<feature type="region of interest" description="Disordered" evidence="16">
    <location>
        <begin position="476"/>
        <end position="497"/>
    </location>
</feature>
<organism evidence="20 21">
    <name type="scientific">Zygotorulaspora mrakii</name>
    <name type="common">Zygosaccharomyces mrakii</name>
    <dbReference type="NCBI Taxonomy" id="42260"/>
    <lineage>
        <taxon>Eukaryota</taxon>
        <taxon>Fungi</taxon>
        <taxon>Dikarya</taxon>
        <taxon>Ascomycota</taxon>
        <taxon>Saccharomycotina</taxon>
        <taxon>Saccharomycetes</taxon>
        <taxon>Saccharomycetales</taxon>
        <taxon>Saccharomycetaceae</taxon>
        <taxon>Zygotorulaspora</taxon>
    </lineage>
</organism>
<dbReference type="Proteomes" id="UP000509704">
    <property type="component" value="Chromosome 5"/>
</dbReference>
<keyword evidence="6" id="KW-0678">Repressor</keyword>
<dbReference type="SMART" id="SM00508">
    <property type="entry name" value="PostSET"/>
    <property type="match status" value="1"/>
</dbReference>
<evidence type="ECO:0000256" key="2">
    <source>
        <dbReference type="ARBA" id="ARBA00004286"/>
    </source>
</evidence>
<dbReference type="GO" id="GO:0005634">
    <property type="term" value="C:nucleus"/>
    <property type="evidence" value="ECO:0007669"/>
    <property type="project" value="UniProtKB-SubCell"/>
</dbReference>
<keyword evidence="12" id="KW-0539">Nucleus</keyword>
<feature type="compositionally biased region" description="Polar residues" evidence="16">
    <location>
        <begin position="480"/>
        <end position="496"/>
    </location>
</feature>
<dbReference type="GO" id="GO:0032259">
    <property type="term" value="P:methylation"/>
    <property type="evidence" value="ECO:0007669"/>
    <property type="project" value="UniProtKB-KW"/>
</dbReference>
<feature type="domain" description="SET" evidence="17">
    <location>
        <begin position="109"/>
        <end position="226"/>
    </location>
</feature>
<dbReference type="Pfam" id="PF00856">
    <property type="entry name" value="SET"/>
    <property type="match status" value="1"/>
</dbReference>
<dbReference type="InterPro" id="IPR013257">
    <property type="entry name" value="SRI"/>
</dbReference>
<dbReference type="OrthoDB" id="422362at2759"/>
<evidence type="ECO:0000256" key="4">
    <source>
        <dbReference type="ARBA" id="ARBA00018028"/>
    </source>
</evidence>
<evidence type="ECO:0000256" key="5">
    <source>
        <dbReference type="ARBA" id="ARBA00022454"/>
    </source>
</evidence>
<keyword evidence="11" id="KW-0804">Transcription</keyword>
<dbReference type="SUPFAM" id="SSF51045">
    <property type="entry name" value="WW domain"/>
    <property type="match status" value="1"/>
</dbReference>
<dbReference type="PROSITE" id="PS51215">
    <property type="entry name" value="AWS"/>
    <property type="match status" value="1"/>
</dbReference>
<dbReference type="PROSITE" id="PS51568">
    <property type="entry name" value="SAM_MT43_SET2_1"/>
    <property type="match status" value="1"/>
</dbReference>